<dbReference type="PANTHER" id="PTHR33603:SF1">
    <property type="entry name" value="RIBOSOMAL RNA LARGE SUBUNIT METHYLTRANSFERASE H"/>
    <property type="match status" value="1"/>
</dbReference>
<comment type="catalytic activity">
    <reaction evidence="5">
        <text>pseudouridine(1915) in 23S rRNA + S-adenosyl-L-methionine = N(3)-methylpseudouridine(1915) in 23S rRNA + S-adenosyl-L-homocysteine + H(+)</text>
        <dbReference type="Rhea" id="RHEA:42752"/>
        <dbReference type="Rhea" id="RHEA-COMP:10221"/>
        <dbReference type="Rhea" id="RHEA-COMP:10222"/>
        <dbReference type="ChEBI" id="CHEBI:15378"/>
        <dbReference type="ChEBI" id="CHEBI:57856"/>
        <dbReference type="ChEBI" id="CHEBI:59789"/>
        <dbReference type="ChEBI" id="CHEBI:65314"/>
        <dbReference type="ChEBI" id="CHEBI:74486"/>
        <dbReference type="EC" id="2.1.1.177"/>
    </reaction>
</comment>
<dbReference type="PIRSF" id="PIRSF004505">
    <property type="entry name" value="MT_bac"/>
    <property type="match status" value="1"/>
</dbReference>
<proteinExistence type="inferred from homology"/>
<accession>A0ABZ2RRZ5</accession>
<evidence type="ECO:0000313" key="7">
    <source>
        <dbReference type="Proteomes" id="UP001477443"/>
    </source>
</evidence>
<sequence length="150" mass="17656">MTRIRLIAVGSLNPKFKALYDEYVKNIRHFCEFSQIEIKECSEEKNIEFKKDKETKLIVDKILPNSYVILADLTGKLLDSVQLSQILYDNQNKDITWIIGGSDGVNEQLIKYNLKLCFSKLTFPHQLFRIMLAEQIYRGYTIMNNKKYHK</sequence>
<dbReference type="SUPFAM" id="SSF75217">
    <property type="entry name" value="alpha/beta knot"/>
    <property type="match status" value="1"/>
</dbReference>
<dbReference type="InterPro" id="IPR029026">
    <property type="entry name" value="tRNA_m1G_MTases_N"/>
</dbReference>
<dbReference type="InterPro" id="IPR029028">
    <property type="entry name" value="Alpha/beta_knot_MTases"/>
</dbReference>
<evidence type="ECO:0000256" key="3">
    <source>
        <dbReference type="ARBA" id="ARBA00022691"/>
    </source>
</evidence>
<keyword evidence="3 5" id="KW-0949">S-adenosyl-L-methionine</keyword>
<keyword evidence="5" id="KW-0963">Cytoplasm</keyword>
<gene>
    <name evidence="5" type="primary">rlmH</name>
    <name evidence="6" type="ORF">WG617_03175</name>
</gene>
<keyword evidence="7" id="KW-1185">Reference proteome</keyword>
<comment type="function">
    <text evidence="5">Specifically methylates the pseudouridine at position 1915 (m3Psi1915) in 23S rRNA.</text>
</comment>
<evidence type="ECO:0000256" key="2">
    <source>
        <dbReference type="ARBA" id="ARBA00022679"/>
    </source>
</evidence>
<feature type="binding site" evidence="5">
    <location>
        <begin position="118"/>
        <end position="123"/>
    </location>
    <ligand>
        <name>S-adenosyl-L-methionine</name>
        <dbReference type="ChEBI" id="CHEBI:59789"/>
    </ligand>
</feature>
<organism evidence="6 7">
    <name type="scientific">Mycoplasmopsis felifaucium</name>
    <dbReference type="NCBI Taxonomy" id="35768"/>
    <lineage>
        <taxon>Bacteria</taxon>
        <taxon>Bacillati</taxon>
        <taxon>Mycoplasmatota</taxon>
        <taxon>Mycoplasmoidales</taxon>
        <taxon>Metamycoplasmataceae</taxon>
        <taxon>Mycoplasmopsis</taxon>
    </lineage>
</organism>
<evidence type="ECO:0000256" key="5">
    <source>
        <dbReference type="HAMAP-Rule" id="MF_00658"/>
    </source>
</evidence>
<keyword evidence="1 5" id="KW-0489">Methyltransferase</keyword>
<dbReference type="Pfam" id="PF02590">
    <property type="entry name" value="SPOUT_MTase"/>
    <property type="match status" value="1"/>
</dbReference>
<dbReference type="Proteomes" id="UP001477443">
    <property type="component" value="Chromosome"/>
</dbReference>
<protein>
    <recommendedName>
        <fullName evidence="5">Ribosomal RNA large subunit methyltransferase H</fullName>
        <ecNumber evidence="5">2.1.1.177</ecNumber>
    </recommendedName>
    <alternativeName>
        <fullName evidence="5">23S rRNA (pseudouridine1915-N3)-methyltransferase</fullName>
    </alternativeName>
    <alternativeName>
        <fullName evidence="5">23S rRNA m3Psi1915 methyltransferase</fullName>
    </alternativeName>
    <alternativeName>
        <fullName evidence="5">rRNA (pseudouridine-N3-)-methyltransferase RlmH</fullName>
    </alternativeName>
</protein>
<dbReference type="HAMAP" id="MF_00658">
    <property type="entry name" value="23SrRNA_methyltr_H"/>
    <property type="match status" value="1"/>
</dbReference>
<dbReference type="EMBL" id="CP148067">
    <property type="protein sequence ID" value="WXL28992.1"/>
    <property type="molecule type" value="Genomic_DNA"/>
</dbReference>
<dbReference type="CDD" id="cd18081">
    <property type="entry name" value="RlmH-like"/>
    <property type="match status" value="1"/>
</dbReference>
<dbReference type="Gene3D" id="3.40.1280.10">
    <property type="match status" value="1"/>
</dbReference>
<keyword evidence="2 5" id="KW-0808">Transferase</keyword>
<evidence type="ECO:0000313" key="6">
    <source>
        <dbReference type="EMBL" id="WXL28992.1"/>
    </source>
</evidence>
<name>A0ABZ2RRZ5_9BACT</name>
<comment type="subunit">
    <text evidence="5">Homodimer.</text>
</comment>
<dbReference type="InterPro" id="IPR003742">
    <property type="entry name" value="RlmH-like"/>
</dbReference>
<comment type="subcellular location">
    <subcellularLocation>
        <location evidence="5">Cytoplasm</location>
    </subcellularLocation>
</comment>
<feature type="binding site" evidence="5">
    <location>
        <position position="100"/>
    </location>
    <ligand>
        <name>S-adenosyl-L-methionine</name>
        <dbReference type="ChEBI" id="CHEBI:59789"/>
    </ligand>
</feature>
<dbReference type="PANTHER" id="PTHR33603">
    <property type="entry name" value="METHYLTRANSFERASE"/>
    <property type="match status" value="1"/>
</dbReference>
<keyword evidence="5" id="KW-0698">rRNA processing</keyword>
<evidence type="ECO:0000256" key="1">
    <source>
        <dbReference type="ARBA" id="ARBA00022603"/>
    </source>
</evidence>
<evidence type="ECO:0000256" key="4">
    <source>
        <dbReference type="ARBA" id="ARBA00038303"/>
    </source>
</evidence>
<comment type="caution">
    <text evidence="5">Lacks conserved residue(s) required for the propagation of feature annotation.</text>
</comment>
<dbReference type="RefSeq" id="WP_338822582.1">
    <property type="nucleotide sequence ID" value="NZ_CP148067.1"/>
</dbReference>
<reference evidence="6" key="1">
    <citation type="submission" date="2024-03" db="EMBL/GenBank/DDBJ databases">
        <title>Complete genome sequence of Mycoplasma felifaucium Z921 isolated from the trachea of a cheetah.</title>
        <authorList>
            <person name="Spergser J."/>
        </authorList>
    </citation>
    <scope>NUCLEOTIDE SEQUENCE [LARGE SCALE GENOMIC DNA]</scope>
    <source>
        <strain evidence="6">Z921</strain>
    </source>
</reference>
<dbReference type="EC" id="2.1.1.177" evidence="5"/>
<comment type="similarity">
    <text evidence="4 5">Belongs to the RNA methyltransferase RlmH family.</text>
</comment>